<evidence type="ECO:0000256" key="1">
    <source>
        <dbReference type="SAM" id="MobiDB-lite"/>
    </source>
</evidence>
<evidence type="ECO:0000313" key="2">
    <source>
        <dbReference type="EMBL" id="KKS55969.1"/>
    </source>
</evidence>
<protein>
    <submittedName>
        <fullName evidence="2">Large-conductance mechanosensitive channel</fullName>
    </submittedName>
</protein>
<dbReference type="PATRIC" id="fig|1619039.3.peg.1158"/>
<dbReference type="Proteomes" id="UP000034837">
    <property type="component" value="Unassembled WGS sequence"/>
</dbReference>
<dbReference type="InterPro" id="IPR037673">
    <property type="entry name" value="MSC/AndL"/>
</dbReference>
<accession>A0A0G1A4T9</accession>
<feature type="compositionally biased region" description="Basic and acidic residues" evidence="1">
    <location>
        <begin position="65"/>
        <end position="80"/>
    </location>
</feature>
<comment type="caution">
    <text evidence="2">The sequence shown here is derived from an EMBL/GenBank/DDBJ whole genome shotgun (WGS) entry which is preliminary data.</text>
</comment>
<dbReference type="InterPro" id="IPR036019">
    <property type="entry name" value="MscL_channel"/>
</dbReference>
<evidence type="ECO:0000313" key="3">
    <source>
        <dbReference type="Proteomes" id="UP000034837"/>
    </source>
</evidence>
<dbReference type="Pfam" id="PF01741">
    <property type="entry name" value="MscL"/>
    <property type="match status" value="1"/>
</dbReference>
<dbReference type="SUPFAM" id="SSF81330">
    <property type="entry name" value="Gated mechanosensitive channel"/>
    <property type="match status" value="1"/>
</dbReference>
<dbReference type="Gene3D" id="1.10.1200.120">
    <property type="entry name" value="Large-conductance mechanosensitive channel, MscL, domain 1"/>
    <property type="match status" value="1"/>
</dbReference>
<feature type="region of interest" description="Disordered" evidence="1">
    <location>
        <begin position="56"/>
        <end position="80"/>
    </location>
</feature>
<gene>
    <name evidence="2" type="ORF">UV20_C0019G0013</name>
</gene>
<dbReference type="AlphaFoldDB" id="A0A0G1A4T9"/>
<dbReference type="PROSITE" id="PS01327">
    <property type="entry name" value="MSCL"/>
    <property type="match status" value="1"/>
</dbReference>
<sequence length="95" mass="10874">MLKEFKQFLLRGNVVDLAVGVVVGAAFAFHQRDYLVRPRRFHHILFSRKADEHLGRQVAQGPARGPDHQEVRGVPKRDSDGSKKVFALYTARHIR</sequence>
<dbReference type="EMBL" id="LCDO01000019">
    <property type="protein sequence ID" value="KKS55969.1"/>
    <property type="molecule type" value="Genomic_DNA"/>
</dbReference>
<dbReference type="InterPro" id="IPR019823">
    <property type="entry name" value="Mechanosensitive_channel_CS"/>
</dbReference>
<name>A0A0G1A4T9_9BACT</name>
<proteinExistence type="predicted"/>
<reference evidence="2 3" key="1">
    <citation type="journal article" date="2015" name="Nature">
        <title>rRNA introns, odd ribosomes, and small enigmatic genomes across a large radiation of phyla.</title>
        <authorList>
            <person name="Brown C.T."/>
            <person name="Hug L.A."/>
            <person name="Thomas B.C."/>
            <person name="Sharon I."/>
            <person name="Castelle C.J."/>
            <person name="Singh A."/>
            <person name="Wilkins M.J."/>
            <person name="Williams K.H."/>
            <person name="Banfield J.F."/>
        </authorList>
    </citation>
    <scope>NUCLEOTIDE SEQUENCE [LARGE SCALE GENOMIC DNA]</scope>
</reference>
<organism evidence="2 3">
    <name type="scientific">Candidatus Magasanikbacteria bacterium GW2011_GWA2_42_32</name>
    <dbReference type="NCBI Taxonomy" id="1619039"/>
    <lineage>
        <taxon>Bacteria</taxon>
        <taxon>Candidatus Magasanikiibacteriota</taxon>
    </lineage>
</organism>